<feature type="domain" description="Ethylene-responsive binding factor-associated repression" evidence="2">
    <location>
        <begin position="22"/>
        <end position="56"/>
    </location>
</feature>
<gene>
    <name evidence="3" type="ORF">Ahy_B08g093908</name>
</gene>
<dbReference type="AlphaFoldDB" id="A0A444Y7M0"/>
<dbReference type="EMBL" id="SDMP01000018">
    <property type="protein sequence ID" value="RYQ97836.1"/>
    <property type="molecule type" value="Genomic_DNA"/>
</dbReference>
<evidence type="ECO:0000313" key="4">
    <source>
        <dbReference type="Proteomes" id="UP000289738"/>
    </source>
</evidence>
<keyword evidence="4" id="KW-1185">Reference proteome</keyword>
<proteinExistence type="predicted"/>
<organism evidence="3 4">
    <name type="scientific">Arachis hypogaea</name>
    <name type="common">Peanut</name>
    <dbReference type="NCBI Taxonomy" id="3818"/>
    <lineage>
        <taxon>Eukaryota</taxon>
        <taxon>Viridiplantae</taxon>
        <taxon>Streptophyta</taxon>
        <taxon>Embryophyta</taxon>
        <taxon>Tracheophyta</taxon>
        <taxon>Spermatophyta</taxon>
        <taxon>Magnoliopsida</taxon>
        <taxon>eudicotyledons</taxon>
        <taxon>Gunneridae</taxon>
        <taxon>Pentapetalae</taxon>
        <taxon>rosids</taxon>
        <taxon>fabids</taxon>
        <taxon>Fabales</taxon>
        <taxon>Fabaceae</taxon>
        <taxon>Papilionoideae</taxon>
        <taxon>50 kb inversion clade</taxon>
        <taxon>dalbergioids sensu lato</taxon>
        <taxon>Dalbergieae</taxon>
        <taxon>Pterocarpus clade</taxon>
        <taxon>Arachis</taxon>
    </lineage>
</organism>
<feature type="region of interest" description="Disordered" evidence="1">
    <location>
        <begin position="1"/>
        <end position="25"/>
    </location>
</feature>
<dbReference type="Pfam" id="PF07897">
    <property type="entry name" value="EAR"/>
    <property type="match status" value="1"/>
</dbReference>
<evidence type="ECO:0000259" key="2">
    <source>
        <dbReference type="Pfam" id="PF07897"/>
    </source>
</evidence>
<name>A0A444Y7M0_ARAHY</name>
<evidence type="ECO:0000313" key="3">
    <source>
        <dbReference type="EMBL" id="RYQ97836.1"/>
    </source>
</evidence>
<accession>A0A444Y7M0</accession>
<dbReference type="InterPro" id="IPR012463">
    <property type="entry name" value="Ninja_motif"/>
</dbReference>
<sequence length="66" mass="7692">MSVNHHHHHELQQQQHHHGDEDAEQEIELSLCLSMNGRFGVDPTAKKIKRTTSILEFSFSKPPHQR</sequence>
<dbReference type="Proteomes" id="UP000289738">
    <property type="component" value="Chromosome B08"/>
</dbReference>
<reference evidence="3 4" key="1">
    <citation type="submission" date="2019-01" db="EMBL/GenBank/DDBJ databases">
        <title>Sequencing of cultivated peanut Arachis hypogaea provides insights into genome evolution and oil improvement.</title>
        <authorList>
            <person name="Chen X."/>
        </authorList>
    </citation>
    <scope>NUCLEOTIDE SEQUENCE [LARGE SCALE GENOMIC DNA]</scope>
    <source>
        <strain evidence="4">cv. Fuhuasheng</strain>
        <tissue evidence="3">Leaves</tissue>
    </source>
</reference>
<evidence type="ECO:0000256" key="1">
    <source>
        <dbReference type="SAM" id="MobiDB-lite"/>
    </source>
</evidence>
<comment type="caution">
    <text evidence="3">The sequence shown here is derived from an EMBL/GenBank/DDBJ whole genome shotgun (WGS) entry which is preliminary data.</text>
</comment>
<protein>
    <recommendedName>
        <fullName evidence="2">Ethylene-responsive binding factor-associated repression domain-containing protein</fullName>
    </recommendedName>
</protein>